<evidence type="ECO:0000313" key="9">
    <source>
        <dbReference type="EMBL" id="KAK2147281.1"/>
    </source>
</evidence>
<dbReference type="InterPro" id="IPR036396">
    <property type="entry name" value="Cyt_P450_sf"/>
</dbReference>
<dbReference type="Proteomes" id="UP001208570">
    <property type="component" value="Unassembled WGS sequence"/>
</dbReference>
<protein>
    <recommendedName>
        <fullName evidence="11">Cytochrome P450</fullName>
    </recommendedName>
</protein>
<evidence type="ECO:0000256" key="8">
    <source>
        <dbReference type="RuleBase" id="RU000461"/>
    </source>
</evidence>
<keyword evidence="10" id="KW-1185">Reference proteome</keyword>
<dbReference type="GO" id="GO:0020037">
    <property type="term" value="F:heme binding"/>
    <property type="evidence" value="ECO:0007669"/>
    <property type="project" value="InterPro"/>
</dbReference>
<dbReference type="PANTHER" id="PTHR24289:SF1">
    <property type="entry name" value="STEROID 17-ALPHA-HYDROXYLASE_17,20 LYASE"/>
    <property type="match status" value="1"/>
</dbReference>
<name>A0AAD9MXE1_9ANNE</name>
<comment type="caution">
    <text evidence="9">The sequence shown here is derived from an EMBL/GenBank/DDBJ whole genome shotgun (WGS) entry which is preliminary data.</text>
</comment>
<dbReference type="GO" id="GO:0042448">
    <property type="term" value="P:progesterone metabolic process"/>
    <property type="evidence" value="ECO:0007669"/>
    <property type="project" value="TreeGrafter"/>
</dbReference>
<accession>A0AAD9MXE1</accession>
<dbReference type="InterPro" id="IPR002401">
    <property type="entry name" value="Cyt_P450_E_grp-I"/>
</dbReference>
<keyword evidence="4 8" id="KW-0560">Oxidoreductase</keyword>
<comment type="cofactor">
    <cofactor evidence="7">
        <name>heme</name>
        <dbReference type="ChEBI" id="CHEBI:30413"/>
    </cofactor>
</comment>
<dbReference type="Pfam" id="PF00067">
    <property type="entry name" value="p450"/>
    <property type="match status" value="1"/>
</dbReference>
<organism evidence="9 10">
    <name type="scientific">Paralvinella palmiformis</name>
    <dbReference type="NCBI Taxonomy" id="53620"/>
    <lineage>
        <taxon>Eukaryota</taxon>
        <taxon>Metazoa</taxon>
        <taxon>Spiralia</taxon>
        <taxon>Lophotrochozoa</taxon>
        <taxon>Annelida</taxon>
        <taxon>Polychaeta</taxon>
        <taxon>Sedentaria</taxon>
        <taxon>Canalipalpata</taxon>
        <taxon>Terebellida</taxon>
        <taxon>Terebelliformia</taxon>
        <taxon>Alvinellidae</taxon>
        <taxon>Paralvinella</taxon>
    </lineage>
</organism>
<keyword evidence="6 8" id="KW-0503">Monooxygenase</keyword>
<sequence>MAWSSIWSHFSNSPSVPLLTVGVLSLVWYVTSILNDKRPPFPWIRLPLIGNIISLQFSKEKAFVLFYKTSKKPEYDKVFMIKIGGLEFCVINHIELAREALMKKQVDFADRLPIYSLMEISQGGKSIALGQNFASGEKLENVVQKVTNQAIDLLKGKGNEAFVIKPVLELVQFNIFTGLLFGKEYDFDDPEFKQFMNATRDALDAFGSGLAADVFPWLRFFPFQSSGLKRLKHMINIFLELMEKELKEHKETFDAAGLDTINASLQFAIAEVIMHSDVQEKLATEVDKVLGSRTPARSDRVKLSYTEAFLCEVFRKETFAVFGVPLATTCDTTIGKYELPKGTGVLINFWALHHDPDFWENPSEFRPERFLQDNGELAPRPDSFLPFSAGKRVCLGENMAKSMLMIILPTLFQQLKFIKPDSFEFSYEDSGLANIAKPYKVCVEMRN</sequence>
<keyword evidence="5 7" id="KW-0408">Iron</keyword>
<gene>
    <name evidence="9" type="ORF">LSH36_561g01025</name>
</gene>
<evidence type="ECO:0000313" key="10">
    <source>
        <dbReference type="Proteomes" id="UP001208570"/>
    </source>
</evidence>
<feature type="binding site" description="axial binding residue" evidence="7">
    <location>
        <position position="394"/>
    </location>
    <ligand>
        <name>heme</name>
        <dbReference type="ChEBI" id="CHEBI:30413"/>
    </ligand>
    <ligandPart>
        <name>Fe</name>
        <dbReference type="ChEBI" id="CHEBI:18248"/>
    </ligandPart>
</feature>
<evidence type="ECO:0000256" key="6">
    <source>
        <dbReference type="ARBA" id="ARBA00023033"/>
    </source>
</evidence>
<keyword evidence="3 7" id="KW-0479">Metal-binding</keyword>
<dbReference type="PANTHER" id="PTHR24289">
    <property type="entry name" value="STEROID 17-ALPHA-HYDROXYLASE/17,20 LYASE"/>
    <property type="match status" value="1"/>
</dbReference>
<evidence type="ECO:0000256" key="7">
    <source>
        <dbReference type="PIRSR" id="PIRSR602401-1"/>
    </source>
</evidence>
<dbReference type="Gene3D" id="1.10.630.10">
    <property type="entry name" value="Cytochrome P450"/>
    <property type="match status" value="2"/>
</dbReference>
<dbReference type="EMBL" id="JAODUP010000561">
    <property type="protein sequence ID" value="KAK2147281.1"/>
    <property type="molecule type" value="Genomic_DNA"/>
</dbReference>
<dbReference type="InterPro" id="IPR017972">
    <property type="entry name" value="Cyt_P450_CS"/>
</dbReference>
<dbReference type="PRINTS" id="PR00385">
    <property type="entry name" value="P450"/>
</dbReference>
<dbReference type="SUPFAM" id="SSF48264">
    <property type="entry name" value="Cytochrome P450"/>
    <property type="match status" value="1"/>
</dbReference>
<dbReference type="AlphaFoldDB" id="A0AAD9MXE1"/>
<evidence type="ECO:0000256" key="1">
    <source>
        <dbReference type="ARBA" id="ARBA00010617"/>
    </source>
</evidence>
<dbReference type="GO" id="GO:0005506">
    <property type="term" value="F:iron ion binding"/>
    <property type="evidence" value="ECO:0007669"/>
    <property type="project" value="InterPro"/>
</dbReference>
<dbReference type="InterPro" id="IPR001128">
    <property type="entry name" value="Cyt_P450"/>
</dbReference>
<dbReference type="GO" id="GO:0042446">
    <property type="term" value="P:hormone biosynthetic process"/>
    <property type="evidence" value="ECO:0007669"/>
    <property type="project" value="TreeGrafter"/>
</dbReference>
<comment type="similarity">
    <text evidence="1 8">Belongs to the cytochrome P450 family.</text>
</comment>
<dbReference type="PROSITE" id="PS00086">
    <property type="entry name" value="CYTOCHROME_P450"/>
    <property type="match status" value="1"/>
</dbReference>
<evidence type="ECO:0008006" key="11">
    <source>
        <dbReference type="Google" id="ProtNLM"/>
    </source>
</evidence>
<evidence type="ECO:0000256" key="4">
    <source>
        <dbReference type="ARBA" id="ARBA00023002"/>
    </source>
</evidence>
<reference evidence="9" key="1">
    <citation type="journal article" date="2023" name="Mol. Biol. Evol.">
        <title>Third-Generation Sequencing Reveals the Adaptive Role of the Epigenome in Three Deep-Sea Polychaetes.</title>
        <authorList>
            <person name="Perez M."/>
            <person name="Aroh O."/>
            <person name="Sun Y."/>
            <person name="Lan Y."/>
            <person name="Juniper S.K."/>
            <person name="Young C.R."/>
            <person name="Angers B."/>
            <person name="Qian P.Y."/>
        </authorList>
    </citation>
    <scope>NUCLEOTIDE SEQUENCE</scope>
    <source>
        <strain evidence="9">P08H-3</strain>
    </source>
</reference>
<proteinExistence type="inferred from homology"/>
<dbReference type="GO" id="GO:0004508">
    <property type="term" value="F:steroid 17-alpha-monooxygenase activity"/>
    <property type="evidence" value="ECO:0007669"/>
    <property type="project" value="TreeGrafter"/>
</dbReference>
<evidence type="ECO:0000256" key="3">
    <source>
        <dbReference type="ARBA" id="ARBA00022723"/>
    </source>
</evidence>
<evidence type="ECO:0000256" key="5">
    <source>
        <dbReference type="ARBA" id="ARBA00023004"/>
    </source>
</evidence>
<keyword evidence="2 7" id="KW-0349">Heme</keyword>
<dbReference type="PRINTS" id="PR00463">
    <property type="entry name" value="EP450I"/>
</dbReference>
<evidence type="ECO:0000256" key="2">
    <source>
        <dbReference type="ARBA" id="ARBA00022617"/>
    </source>
</evidence>